<gene>
    <name evidence="1" type="ORF">Scep_019107</name>
</gene>
<protein>
    <submittedName>
        <fullName evidence="1">Uncharacterized protein</fullName>
    </submittedName>
</protein>
<evidence type="ECO:0000313" key="2">
    <source>
        <dbReference type="Proteomes" id="UP001419268"/>
    </source>
</evidence>
<sequence>MRESTSYWSPPLRANVAMLSASKKLLVVPKSQGTLFQLLYSIVKKKGHAFLGDDQGASAQPQFSSQKISLWTYPILSTFHHIFAIQATIGRKEVSFQLCLTTSLHP</sequence>
<accession>A0AAP0IAL5</accession>
<organism evidence="1 2">
    <name type="scientific">Stephania cephalantha</name>
    <dbReference type="NCBI Taxonomy" id="152367"/>
    <lineage>
        <taxon>Eukaryota</taxon>
        <taxon>Viridiplantae</taxon>
        <taxon>Streptophyta</taxon>
        <taxon>Embryophyta</taxon>
        <taxon>Tracheophyta</taxon>
        <taxon>Spermatophyta</taxon>
        <taxon>Magnoliopsida</taxon>
        <taxon>Ranunculales</taxon>
        <taxon>Menispermaceae</taxon>
        <taxon>Menispermoideae</taxon>
        <taxon>Cissampelideae</taxon>
        <taxon>Stephania</taxon>
    </lineage>
</organism>
<dbReference type="Proteomes" id="UP001419268">
    <property type="component" value="Unassembled WGS sequence"/>
</dbReference>
<keyword evidence="2" id="KW-1185">Reference proteome</keyword>
<dbReference type="EMBL" id="JBBNAG010000008">
    <property type="protein sequence ID" value="KAK9111588.1"/>
    <property type="molecule type" value="Genomic_DNA"/>
</dbReference>
<name>A0AAP0IAL5_9MAGN</name>
<reference evidence="1 2" key="1">
    <citation type="submission" date="2024-01" db="EMBL/GenBank/DDBJ databases">
        <title>Genome assemblies of Stephania.</title>
        <authorList>
            <person name="Yang L."/>
        </authorList>
    </citation>
    <scope>NUCLEOTIDE SEQUENCE [LARGE SCALE GENOMIC DNA]</scope>
    <source>
        <strain evidence="1">JXDWG</strain>
        <tissue evidence="1">Leaf</tissue>
    </source>
</reference>
<comment type="caution">
    <text evidence="1">The sequence shown here is derived from an EMBL/GenBank/DDBJ whole genome shotgun (WGS) entry which is preliminary data.</text>
</comment>
<evidence type="ECO:0000313" key="1">
    <source>
        <dbReference type="EMBL" id="KAK9111588.1"/>
    </source>
</evidence>
<dbReference type="AlphaFoldDB" id="A0AAP0IAL5"/>
<proteinExistence type="predicted"/>